<proteinExistence type="predicted"/>
<accession>A0A8H4PDA9</accession>
<organism evidence="1 2">
    <name type="scientific">Fusarium albosuccineum</name>
    <dbReference type="NCBI Taxonomy" id="1237068"/>
    <lineage>
        <taxon>Eukaryota</taxon>
        <taxon>Fungi</taxon>
        <taxon>Dikarya</taxon>
        <taxon>Ascomycota</taxon>
        <taxon>Pezizomycotina</taxon>
        <taxon>Sordariomycetes</taxon>
        <taxon>Hypocreomycetidae</taxon>
        <taxon>Hypocreales</taxon>
        <taxon>Nectriaceae</taxon>
        <taxon>Fusarium</taxon>
        <taxon>Fusarium decemcellulare species complex</taxon>
    </lineage>
</organism>
<evidence type="ECO:0000313" key="2">
    <source>
        <dbReference type="Proteomes" id="UP000554235"/>
    </source>
</evidence>
<gene>
    <name evidence="1" type="ORF">FALBO_4812</name>
</gene>
<name>A0A8H4PDA9_9HYPO</name>
<sequence>MVAMPMKVRGFCSDPASWSGEYSTLESEGEGTCREESETAFQKGDITRPRGLYLAPCCFPSATQFAVKLTPQPSSTLRQFLASQVAHLDKSRLKGLMSEMVCVGVTACTKMPTLAELARRPWSLIDMADMIPGAWYHQKV</sequence>
<dbReference type="AlphaFoldDB" id="A0A8H4PDA9"/>
<comment type="caution">
    <text evidence="1">The sequence shown here is derived from an EMBL/GenBank/DDBJ whole genome shotgun (WGS) entry which is preliminary data.</text>
</comment>
<dbReference type="EMBL" id="JAADYS010000634">
    <property type="protein sequence ID" value="KAF4468300.1"/>
    <property type="molecule type" value="Genomic_DNA"/>
</dbReference>
<evidence type="ECO:0000313" key="1">
    <source>
        <dbReference type="EMBL" id="KAF4468300.1"/>
    </source>
</evidence>
<keyword evidence="2" id="KW-1185">Reference proteome</keyword>
<reference evidence="1 2" key="1">
    <citation type="submission" date="2020-01" db="EMBL/GenBank/DDBJ databases">
        <title>Identification and distribution of gene clusters putatively required for synthesis of sphingolipid metabolism inhibitors in phylogenetically diverse species of the filamentous fungus Fusarium.</title>
        <authorList>
            <person name="Kim H.-S."/>
            <person name="Busman M."/>
            <person name="Brown D.W."/>
            <person name="Divon H."/>
            <person name="Uhlig S."/>
            <person name="Proctor R.H."/>
        </authorList>
    </citation>
    <scope>NUCLEOTIDE SEQUENCE [LARGE SCALE GENOMIC DNA]</scope>
    <source>
        <strain evidence="1 2">NRRL 20459</strain>
    </source>
</reference>
<protein>
    <submittedName>
        <fullName evidence="1">Uncharacterized protein</fullName>
    </submittedName>
</protein>
<dbReference type="Proteomes" id="UP000554235">
    <property type="component" value="Unassembled WGS sequence"/>
</dbReference>